<dbReference type="PANTHER" id="PTHR47926:SF380">
    <property type="entry name" value="PENTATRICOPEPTIDE REPEAT-CONTAINING PROTEIN"/>
    <property type="match status" value="1"/>
</dbReference>
<dbReference type="EMBL" id="JARAOO010000013">
    <property type="protein sequence ID" value="KAJ7946483.1"/>
    <property type="molecule type" value="Genomic_DNA"/>
</dbReference>
<dbReference type="InterPro" id="IPR002885">
    <property type="entry name" value="PPR_rpt"/>
</dbReference>
<feature type="repeat" description="PPR" evidence="2">
    <location>
        <begin position="45"/>
        <end position="75"/>
    </location>
</feature>
<dbReference type="KEGG" id="qsa:O6P43_031407"/>
<dbReference type="InterPro" id="IPR046848">
    <property type="entry name" value="E_motif"/>
</dbReference>
<accession>A0AAD7P8K9</accession>
<dbReference type="Pfam" id="PF13041">
    <property type="entry name" value="PPR_2"/>
    <property type="match status" value="3"/>
</dbReference>
<dbReference type="InterPro" id="IPR046960">
    <property type="entry name" value="PPR_At4g14850-like_plant"/>
</dbReference>
<evidence type="ECO:0000256" key="2">
    <source>
        <dbReference type="PROSITE-ProRule" id="PRU00708"/>
    </source>
</evidence>
<dbReference type="NCBIfam" id="TIGR00756">
    <property type="entry name" value="PPR"/>
    <property type="match status" value="11"/>
</dbReference>
<dbReference type="PROSITE" id="PS51375">
    <property type="entry name" value="PPR"/>
    <property type="match status" value="6"/>
</dbReference>
<comment type="caution">
    <text evidence="3">The sequence shown here is derived from an EMBL/GenBank/DDBJ whole genome shotgun (WGS) entry which is preliminary data.</text>
</comment>
<dbReference type="FunFam" id="1.25.40.10:FF:001810">
    <property type="entry name" value="Pentatricopeptide repeat-containing protein mitochondrial"/>
    <property type="match status" value="1"/>
</dbReference>
<organism evidence="3 4">
    <name type="scientific">Quillaja saponaria</name>
    <name type="common">Soap bark tree</name>
    <dbReference type="NCBI Taxonomy" id="32244"/>
    <lineage>
        <taxon>Eukaryota</taxon>
        <taxon>Viridiplantae</taxon>
        <taxon>Streptophyta</taxon>
        <taxon>Embryophyta</taxon>
        <taxon>Tracheophyta</taxon>
        <taxon>Spermatophyta</taxon>
        <taxon>Magnoliopsida</taxon>
        <taxon>eudicotyledons</taxon>
        <taxon>Gunneridae</taxon>
        <taxon>Pentapetalae</taxon>
        <taxon>rosids</taxon>
        <taxon>fabids</taxon>
        <taxon>Fabales</taxon>
        <taxon>Quillajaceae</taxon>
        <taxon>Quillaja</taxon>
    </lineage>
</organism>
<dbReference type="InterPro" id="IPR011990">
    <property type="entry name" value="TPR-like_helical_dom_sf"/>
</dbReference>
<proteinExistence type="predicted"/>
<dbReference type="AlphaFoldDB" id="A0AAD7P8K9"/>
<dbReference type="GO" id="GO:0009451">
    <property type="term" value="P:RNA modification"/>
    <property type="evidence" value="ECO:0007669"/>
    <property type="project" value="InterPro"/>
</dbReference>
<dbReference type="Proteomes" id="UP001163823">
    <property type="component" value="Chromosome 13"/>
</dbReference>
<feature type="repeat" description="PPR" evidence="2">
    <location>
        <begin position="200"/>
        <end position="234"/>
    </location>
</feature>
<feature type="repeat" description="PPR" evidence="2">
    <location>
        <begin position="262"/>
        <end position="296"/>
    </location>
</feature>
<gene>
    <name evidence="3" type="ORF">O6P43_031407</name>
</gene>
<feature type="repeat" description="PPR" evidence="2">
    <location>
        <begin position="76"/>
        <end position="110"/>
    </location>
</feature>
<keyword evidence="4" id="KW-1185">Reference proteome</keyword>
<evidence type="ECO:0000313" key="4">
    <source>
        <dbReference type="Proteomes" id="UP001163823"/>
    </source>
</evidence>
<evidence type="ECO:0000313" key="3">
    <source>
        <dbReference type="EMBL" id="KAJ7946483.1"/>
    </source>
</evidence>
<protein>
    <submittedName>
        <fullName evidence="3">Pentatricopeptide repeat-containing protein</fullName>
    </submittedName>
</protein>
<name>A0AAD7P8K9_QUISA</name>
<keyword evidence="1" id="KW-0677">Repeat</keyword>
<dbReference type="Pfam" id="PF20431">
    <property type="entry name" value="E_motif"/>
    <property type="match status" value="1"/>
</dbReference>
<dbReference type="GO" id="GO:0003723">
    <property type="term" value="F:RNA binding"/>
    <property type="evidence" value="ECO:0007669"/>
    <property type="project" value="InterPro"/>
</dbReference>
<dbReference type="Pfam" id="PF01535">
    <property type="entry name" value="PPR"/>
    <property type="match status" value="7"/>
</dbReference>
<dbReference type="PANTHER" id="PTHR47926">
    <property type="entry name" value="PENTATRICOPEPTIDE REPEAT-CONTAINING PROTEIN"/>
    <property type="match status" value="1"/>
</dbReference>
<dbReference type="Gene3D" id="1.25.40.10">
    <property type="entry name" value="Tetratricopeptide repeat domain"/>
    <property type="match status" value="4"/>
</dbReference>
<feature type="repeat" description="PPR" evidence="2">
    <location>
        <begin position="138"/>
        <end position="172"/>
    </location>
</feature>
<dbReference type="SUPFAM" id="SSF48452">
    <property type="entry name" value="TPR-like"/>
    <property type="match status" value="1"/>
</dbReference>
<sequence>MLKLKNLRSAARDVVCKCNVKITNFGRHGNVKEARELFDEMPHRDGVSYNSMITVYLKNNYLSRAETLFQIMPQRNIVAESAMIDGYVKAGRLDEARKVFDQMGERNAFSWTSLISGYFNSGQIEEGGRLFDRMPAKNVVSWTTVLVGYARNGLLDQARNIFDLMPEKNIVARTAMIKSYVEKNHFDEAYKVFLEMPERNLYSWNIMISGCFRDNRINEAIQLFNSMPQRNVVSWTTMVMGLAEIKMTEHARKYFDQMPNKDVTAWNAMMNAYANEGLMTEAHELFSLMPKRNIVSWNAIINGYARNDNEGKALKHFILMLQSCFRPNETSLTGLVISSESMLELMQAHSLVIRLGFEHETSLTNALITMYSRNGDLCSTRLAFKQLMVKDVISWTAMILAYSNHGHGHHALQLFALMLRSGTKPDEVTFVGVLSACSHSGLVNKGRRLFDSIKGAYDLNPKAKHYACLIDLLGRAGQVDEAMNVVCKVPPSERDEVVLGSLLGACRLSGDIKMANSVGEKLLELEPSRSGGYVLLANTYAAQEQWDEFAQVRRIMRERNVKKVPGYSQIEVKGKIHVFLVGDRSHSQVHEIYDMLKEKLEPLMREMDTLD</sequence>
<feature type="repeat" description="PPR" evidence="2">
    <location>
        <begin position="391"/>
        <end position="425"/>
    </location>
</feature>
<reference evidence="3" key="1">
    <citation type="journal article" date="2023" name="Science">
        <title>Elucidation of the pathway for biosynthesis of saponin adjuvants from the soapbark tree.</title>
        <authorList>
            <person name="Reed J."/>
            <person name="Orme A."/>
            <person name="El-Demerdash A."/>
            <person name="Owen C."/>
            <person name="Martin L.B.B."/>
            <person name="Misra R.C."/>
            <person name="Kikuchi S."/>
            <person name="Rejzek M."/>
            <person name="Martin A.C."/>
            <person name="Harkess A."/>
            <person name="Leebens-Mack J."/>
            <person name="Louveau T."/>
            <person name="Stephenson M.J."/>
            <person name="Osbourn A."/>
        </authorList>
    </citation>
    <scope>NUCLEOTIDE SEQUENCE</scope>
    <source>
        <strain evidence="3">S10</strain>
    </source>
</reference>
<evidence type="ECO:0000256" key="1">
    <source>
        <dbReference type="ARBA" id="ARBA00022737"/>
    </source>
</evidence>